<evidence type="ECO:0000313" key="1">
    <source>
        <dbReference type="EMBL" id="KIK83851.1"/>
    </source>
</evidence>
<accession>A0A0D0DG89</accession>
<dbReference type="OrthoDB" id="2690697at2759"/>
<protein>
    <submittedName>
        <fullName evidence="1">Uncharacterized protein</fullName>
    </submittedName>
</protein>
<proteinExistence type="predicted"/>
<reference evidence="2" key="2">
    <citation type="submission" date="2015-01" db="EMBL/GenBank/DDBJ databases">
        <title>Evolutionary Origins and Diversification of the Mycorrhizal Mutualists.</title>
        <authorList>
            <consortium name="DOE Joint Genome Institute"/>
            <consortium name="Mycorrhizal Genomics Consortium"/>
            <person name="Kohler A."/>
            <person name="Kuo A."/>
            <person name="Nagy L.G."/>
            <person name="Floudas D."/>
            <person name="Copeland A."/>
            <person name="Barry K.W."/>
            <person name="Cichocki N."/>
            <person name="Veneault-Fourrey C."/>
            <person name="LaButti K."/>
            <person name="Lindquist E.A."/>
            <person name="Lipzen A."/>
            <person name="Lundell T."/>
            <person name="Morin E."/>
            <person name="Murat C."/>
            <person name="Riley R."/>
            <person name="Ohm R."/>
            <person name="Sun H."/>
            <person name="Tunlid A."/>
            <person name="Henrissat B."/>
            <person name="Grigoriev I.V."/>
            <person name="Hibbett D.S."/>
            <person name="Martin F."/>
        </authorList>
    </citation>
    <scope>NUCLEOTIDE SEQUENCE [LARGE SCALE GENOMIC DNA]</scope>
    <source>
        <strain evidence="2">Ve08.2h10</strain>
    </source>
</reference>
<gene>
    <name evidence="1" type="ORF">PAXRUDRAFT_152989</name>
</gene>
<dbReference type="InParanoid" id="A0A0D0DG89"/>
<dbReference type="AlphaFoldDB" id="A0A0D0DG89"/>
<evidence type="ECO:0000313" key="2">
    <source>
        <dbReference type="Proteomes" id="UP000054538"/>
    </source>
</evidence>
<keyword evidence="2" id="KW-1185">Reference proteome</keyword>
<dbReference type="HOGENOM" id="CLU_1173076_0_0_1"/>
<name>A0A0D0DG89_9AGAM</name>
<dbReference type="EMBL" id="KN825583">
    <property type="protein sequence ID" value="KIK83851.1"/>
    <property type="molecule type" value="Genomic_DNA"/>
</dbReference>
<organism evidence="1 2">
    <name type="scientific">Paxillus rubicundulus Ve08.2h10</name>
    <dbReference type="NCBI Taxonomy" id="930991"/>
    <lineage>
        <taxon>Eukaryota</taxon>
        <taxon>Fungi</taxon>
        <taxon>Dikarya</taxon>
        <taxon>Basidiomycota</taxon>
        <taxon>Agaricomycotina</taxon>
        <taxon>Agaricomycetes</taxon>
        <taxon>Agaricomycetidae</taxon>
        <taxon>Boletales</taxon>
        <taxon>Paxilineae</taxon>
        <taxon>Paxillaceae</taxon>
        <taxon>Paxillus</taxon>
    </lineage>
</organism>
<reference evidence="1 2" key="1">
    <citation type="submission" date="2014-04" db="EMBL/GenBank/DDBJ databases">
        <authorList>
            <consortium name="DOE Joint Genome Institute"/>
            <person name="Kuo A."/>
            <person name="Kohler A."/>
            <person name="Jargeat P."/>
            <person name="Nagy L.G."/>
            <person name="Floudas D."/>
            <person name="Copeland A."/>
            <person name="Barry K.W."/>
            <person name="Cichocki N."/>
            <person name="Veneault-Fourrey C."/>
            <person name="LaButti K."/>
            <person name="Lindquist E.A."/>
            <person name="Lipzen A."/>
            <person name="Lundell T."/>
            <person name="Morin E."/>
            <person name="Murat C."/>
            <person name="Sun H."/>
            <person name="Tunlid A."/>
            <person name="Henrissat B."/>
            <person name="Grigoriev I.V."/>
            <person name="Hibbett D.S."/>
            <person name="Martin F."/>
            <person name="Nordberg H.P."/>
            <person name="Cantor M.N."/>
            <person name="Hua S.X."/>
        </authorList>
    </citation>
    <scope>NUCLEOTIDE SEQUENCE [LARGE SCALE GENOMIC DNA]</scope>
    <source>
        <strain evidence="1 2">Ve08.2h10</strain>
    </source>
</reference>
<dbReference type="Proteomes" id="UP000054538">
    <property type="component" value="Unassembled WGS sequence"/>
</dbReference>
<sequence length="250" mass="27651">MQSHAITSVTKTIYDKMDHVKAALQITLDSIMPDFLMSWDMNSFMSANVDPESPILCQILGAAMQTERGAKENKIKDGSTACHAVVTQLAKQHSNQSNYFTAPFTLSLWTSGASRQTIEALHRCSLCISFPLLLNLINNLAKHCLERVSQIAQGPHLMCYDNINISTSIFVEQRSSAPAKVQSGTFTILYKVHSGSLEQMRLAPMLQRAQNMTDLHFNSDIRPTSDQQLLPVPAVMILSFPFSIASEACS</sequence>